<reference evidence="2" key="3">
    <citation type="submission" date="2024-09" db="EMBL/GenBank/DDBJ databases">
        <authorList>
            <person name="Sun Q."/>
        </authorList>
    </citation>
    <scope>NUCLEOTIDE SEQUENCE</scope>
    <source>
        <strain evidence="2">CGMCC 4.163</strain>
    </source>
</reference>
<dbReference type="RefSeq" id="WP_379707084.1">
    <property type="nucleotide sequence ID" value="NZ_JBHTAT010000006.1"/>
</dbReference>
<gene>
    <name evidence="1" type="ORF">ACFQKE_19185</name>
    <name evidence="2" type="ORF">ACFQKE_19350</name>
    <name evidence="3" type="ORF">ACFQKE_19505</name>
</gene>
<dbReference type="EMBL" id="JBHTAT010000006">
    <property type="protein sequence ID" value="MFC7257439.1"/>
    <property type="molecule type" value="Genomic_DNA"/>
</dbReference>
<dbReference type="EMBL" id="JBHTAT010000006">
    <property type="protein sequence ID" value="MFC7257375.1"/>
    <property type="molecule type" value="Genomic_DNA"/>
</dbReference>
<evidence type="ECO:0000313" key="4">
    <source>
        <dbReference type="Proteomes" id="UP001596434"/>
    </source>
</evidence>
<reference evidence="2" key="1">
    <citation type="journal article" date="2014" name="Int. J. Syst. Evol. Microbiol.">
        <title>Complete genome sequence of Corynebacterium casei LMG S-19264T (=DSM 44701T), isolated from a smear-ripened cheese.</title>
        <authorList>
            <consortium name="US DOE Joint Genome Institute (JGI-PGF)"/>
            <person name="Walter F."/>
            <person name="Albersmeier A."/>
            <person name="Kalinowski J."/>
            <person name="Ruckert C."/>
        </authorList>
    </citation>
    <scope>NUCLEOTIDE SEQUENCE [LARGE SCALE GENOMIC DNA]</scope>
    <source>
        <strain evidence="2">CGMCC 4.163</strain>
    </source>
</reference>
<keyword evidence="4" id="KW-1185">Reference proteome</keyword>
<evidence type="ECO:0000313" key="1">
    <source>
        <dbReference type="EMBL" id="MFC7257375.1"/>
    </source>
</evidence>
<reference evidence="4" key="2">
    <citation type="journal article" date="2019" name="Int. J. Syst. Evol. Microbiol.">
        <title>The Global Catalogue of Microorganisms (GCM) 10K type strain sequencing project: providing services to taxonomists for standard genome sequencing and annotation.</title>
        <authorList>
            <consortium name="The Broad Institute Genomics Platform"/>
            <consortium name="The Broad Institute Genome Sequencing Center for Infectious Disease"/>
            <person name="Wu L."/>
            <person name="Ma J."/>
        </authorList>
    </citation>
    <scope>NUCLEOTIDE SEQUENCE [LARGE SCALE GENOMIC DNA]</scope>
    <source>
        <strain evidence="4">GX21</strain>
    </source>
</reference>
<accession>A0ABD6A392</accession>
<dbReference type="AlphaFoldDB" id="A0ABD6A392"/>
<protein>
    <submittedName>
        <fullName evidence="2">Uncharacterized protein</fullName>
    </submittedName>
</protein>
<dbReference type="Proteomes" id="UP001596434">
    <property type="component" value="Unassembled WGS sequence"/>
</dbReference>
<organism evidence="2 4">
    <name type="scientific">Haloplanus litoreus</name>
    <dbReference type="NCBI Taxonomy" id="767515"/>
    <lineage>
        <taxon>Archaea</taxon>
        <taxon>Methanobacteriati</taxon>
        <taxon>Methanobacteriota</taxon>
        <taxon>Stenosarchaea group</taxon>
        <taxon>Halobacteria</taxon>
        <taxon>Halobacteriales</taxon>
        <taxon>Haloferacaceae</taxon>
        <taxon>Haloplanus</taxon>
    </lineage>
</organism>
<evidence type="ECO:0000313" key="3">
    <source>
        <dbReference type="EMBL" id="MFC7257439.1"/>
    </source>
</evidence>
<sequence length="57" mass="6485">MARSRNNPMNDADLTELVRELDRLESDLHDAAEHEFAARVGQVRDDLRGHAEEDAEP</sequence>
<evidence type="ECO:0000313" key="2">
    <source>
        <dbReference type="EMBL" id="MFC7257408.1"/>
    </source>
</evidence>
<dbReference type="EMBL" id="JBHTAT010000006">
    <property type="protein sequence ID" value="MFC7257408.1"/>
    <property type="molecule type" value="Genomic_DNA"/>
</dbReference>
<proteinExistence type="predicted"/>
<name>A0ABD6A392_9EURY</name>
<comment type="caution">
    <text evidence="2">The sequence shown here is derived from an EMBL/GenBank/DDBJ whole genome shotgun (WGS) entry which is preliminary data.</text>
</comment>